<organism evidence="1">
    <name type="scientific">Blastobotrys adeninivorans</name>
    <name type="common">Yeast</name>
    <name type="synonym">Arxula adeninivorans</name>
    <dbReference type="NCBI Taxonomy" id="409370"/>
    <lineage>
        <taxon>Eukaryota</taxon>
        <taxon>Fungi</taxon>
        <taxon>Dikarya</taxon>
        <taxon>Ascomycota</taxon>
        <taxon>Saccharomycotina</taxon>
        <taxon>Dipodascomycetes</taxon>
        <taxon>Dipodascales</taxon>
        <taxon>Trichomonascaceae</taxon>
        <taxon>Blastobotrys</taxon>
    </lineage>
</organism>
<dbReference type="EMBL" id="HG937693">
    <property type="protein sequence ID" value="CDP34720.1"/>
    <property type="molecule type" value="Genomic_DNA"/>
</dbReference>
<name>A0A060T0W8_BLAAD</name>
<proteinExistence type="predicted"/>
<gene>
    <name evidence="1" type="ORF">GNLVRS02_ARAD1C18986g</name>
</gene>
<protein>
    <submittedName>
        <fullName evidence="1">ARAD1C18986p</fullName>
    </submittedName>
</protein>
<reference evidence="1" key="2">
    <citation type="submission" date="2014-06" db="EMBL/GenBank/DDBJ databases">
        <title>The complete genome of Blastobotrys (Arxula) adeninivorans LS3 - a yeast of biotechnological interest.</title>
        <authorList>
            <person name="Kunze G."/>
            <person name="Gaillardin C."/>
            <person name="Czernicka M."/>
            <person name="Durrens P."/>
            <person name="Martin T."/>
            <person name="Boer E."/>
            <person name="Gabaldon T."/>
            <person name="Cruz J."/>
            <person name="Talla E."/>
            <person name="Marck C."/>
            <person name="Goffeau A."/>
            <person name="Barbe V."/>
            <person name="Baret P."/>
            <person name="Baronian K."/>
            <person name="Beier S."/>
            <person name="Bleykasten C."/>
            <person name="Bode R."/>
            <person name="Casaregola S."/>
            <person name="Despons L."/>
            <person name="Fairhead C."/>
            <person name="Giersberg M."/>
            <person name="Gierski P."/>
            <person name="Hahnel U."/>
            <person name="Hartmann A."/>
            <person name="Jankowska D."/>
            <person name="Jubin C."/>
            <person name="Jung P."/>
            <person name="Lafontaine I."/>
            <person name="Leh-Louis V."/>
            <person name="Lemaire M."/>
            <person name="Marcet-Houben M."/>
            <person name="Mascher M."/>
            <person name="Morel G."/>
            <person name="Richard G.-F."/>
            <person name="Riechen J."/>
            <person name="Sacerdot C."/>
            <person name="Sarkar A."/>
            <person name="Savel G."/>
            <person name="Schacherer J."/>
            <person name="Sherman D."/>
            <person name="Straub M.-L."/>
            <person name="Stein N."/>
            <person name="Thierry A."/>
            <person name="Trautwein-Schult A."/>
            <person name="Westhof E."/>
            <person name="Worch S."/>
            <person name="Dujon B."/>
            <person name="Souciet J.-L."/>
            <person name="Wincker P."/>
            <person name="Scholz U."/>
            <person name="Neuveglise N."/>
        </authorList>
    </citation>
    <scope>NUCLEOTIDE SEQUENCE</scope>
    <source>
        <strain evidence="1">LS3</strain>
    </source>
</reference>
<reference evidence="1" key="1">
    <citation type="submission" date="2014-02" db="EMBL/GenBank/DDBJ databases">
        <authorList>
            <person name="Genoscope - CEA"/>
        </authorList>
    </citation>
    <scope>NUCLEOTIDE SEQUENCE</scope>
    <source>
        <strain evidence="1">LS3</strain>
    </source>
</reference>
<accession>A0A060T0W8</accession>
<dbReference type="AlphaFoldDB" id="A0A060T0W8"/>
<evidence type="ECO:0000313" key="1">
    <source>
        <dbReference type="EMBL" id="CDP34720.1"/>
    </source>
</evidence>
<sequence>MSDSKPVVDAPEGAHVAVEGVGHEEFDLSKKRGRARTSSITGDDRTPQQRIVWGKREKPLALLQFAHGHLPKFAENDRWTKVDFYKYLAAALRDELPTNIPRNADGTTLTFIQIRSKLESMLGLQDGASDALDQSDDVLHKELVEFRNSYFALLEDRENRRAEYRDRKRVRTSFRFDDDDSDRMGSVEDKVKELSYTVKATNDSLASISANVASLASLASNSSDIDNRLESLERTVGQLKDYIMGMKESMDSLVQAQNGNGAVGVENADNGNTGDNL</sequence>